<dbReference type="RefSeq" id="WP_103060899.1">
    <property type="nucleotide sequence ID" value="NZ_BSOF01000004.1"/>
</dbReference>
<evidence type="ECO:0000313" key="1">
    <source>
        <dbReference type="EMBL" id="PNS10576.1"/>
    </source>
</evidence>
<gene>
    <name evidence="1" type="ORF">COO59_16810</name>
</gene>
<dbReference type="EMBL" id="NWUO01000014">
    <property type="protein sequence ID" value="PNS10576.1"/>
    <property type="molecule type" value="Genomic_DNA"/>
</dbReference>
<dbReference type="OrthoDB" id="6637365at2"/>
<dbReference type="AlphaFoldDB" id="A0A2K1Q698"/>
<dbReference type="Proteomes" id="UP000236345">
    <property type="component" value="Unassembled WGS sequence"/>
</dbReference>
<evidence type="ECO:0000313" key="2">
    <source>
        <dbReference type="Proteomes" id="UP000236345"/>
    </source>
</evidence>
<sequence length="82" mass="8766">MKELSVTEIQAVSGAGRLQDALSNAYGNFFKHAATVLNDLFELGYNAEEAQQTGLDFGSRLGKALEAKFAGILDCIQTKVIG</sequence>
<name>A0A2K1Q698_9GAMM</name>
<keyword evidence="2" id="KW-1185">Reference proteome</keyword>
<accession>A0A2K1Q698</accession>
<comment type="caution">
    <text evidence="1">The sequence shown here is derived from an EMBL/GenBank/DDBJ whole genome shotgun (WGS) entry which is preliminary data.</text>
</comment>
<reference evidence="2" key="1">
    <citation type="submission" date="2017-09" db="EMBL/GenBank/DDBJ databases">
        <authorList>
            <person name="Palmer M."/>
            <person name="Steenkamp E.T."/>
            <person name="Coetzee M.P."/>
            <person name="Avontuur J.R."/>
            <person name="Van Zyl E."/>
            <person name="Chan W.-Y."/>
            <person name="Blom J."/>
            <person name="Venter S.N."/>
        </authorList>
    </citation>
    <scope>NUCLEOTIDE SEQUENCE [LARGE SCALE GENOMIC DNA]</scope>
    <source>
        <strain evidence="2">QC88-366</strain>
    </source>
</reference>
<protein>
    <submittedName>
        <fullName evidence="1">Uncharacterized protein</fullName>
    </submittedName>
</protein>
<proteinExistence type="predicted"/>
<organism evidence="1 2">
    <name type="scientific">Mixta theicola</name>
    <dbReference type="NCBI Taxonomy" id="1458355"/>
    <lineage>
        <taxon>Bacteria</taxon>
        <taxon>Pseudomonadati</taxon>
        <taxon>Pseudomonadota</taxon>
        <taxon>Gammaproteobacteria</taxon>
        <taxon>Enterobacterales</taxon>
        <taxon>Erwiniaceae</taxon>
        <taxon>Mixta</taxon>
    </lineage>
</organism>